<gene>
    <name evidence="6" type="ORF">SporoS204_04785</name>
</gene>
<dbReference type="PANTHER" id="PTHR43585">
    <property type="entry name" value="FUMIPYRROLE BIOSYNTHESIS PROTEIN C"/>
    <property type="match status" value="1"/>
</dbReference>
<dbReference type="InterPro" id="IPR041472">
    <property type="entry name" value="BL00235/CARNS1_N"/>
</dbReference>
<dbReference type="InterPro" id="IPR040570">
    <property type="entry name" value="LAL_C2"/>
</dbReference>
<protein>
    <submittedName>
        <fullName evidence="6">Biotin carboxylase</fullName>
    </submittedName>
</protein>
<sequence length="407" mass="46502">MDTILFVETTKSGSSREAIKAAERIGYATVLLTQNKKYLEQREEFPEVTQMIHVDGITEEIVRQQIHDLKKSGMKLRGIFSFVDPFVSMAAHLANEFCYSKISVDAYLKMEDKVLTRTALAKNEATPKFIIFEPSTDLKQFISEQEIFPLIIKSPLSKASRDVYLVDNQEEMTRVMKSMLKVHPAQQIVVEEYLDGPQYLVELVVVNGKLHLIAVIKQDIQKDLKFIITGYDIQLSLEKSLYAKLFKTVESICKDLGAKNVACHLELRYVRDTWKLIELNPRISGGAMNRMIEEAYGINLMEETLKLFIGEEVNLKRRHENHIYTHYITVNAYGTLLKVTGKNNAMKYDGVREVYVKPRKGTFMTPPISMGNRYGYVIASGDSASKAKRNALQAAKNIKFYIETDEE</sequence>
<evidence type="ECO:0000256" key="4">
    <source>
        <dbReference type="PROSITE-ProRule" id="PRU00409"/>
    </source>
</evidence>
<dbReference type="PROSITE" id="PS50975">
    <property type="entry name" value="ATP_GRASP"/>
    <property type="match status" value="1"/>
</dbReference>
<keyword evidence="7" id="KW-1185">Reference proteome</keyword>
<dbReference type="InterPro" id="IPR011761">
    <property type="entry name" value="ATP-grasp"/>
</dbReference>
<dbReference type="EMBL" id="CP015108">
    <property type="protein sequence ID" value="ARF13534.1"/>
    <property type="molecule type" value="Genomic_DNA"/>
</dbReference>
<evidence type="ECO:0000256" key="2">
    <source>
        <dbReference type="ARBA" id="ARBA00022741"/>
    </source>
</evidence>
<dbReference type="Pfam" id="PF13535">
    <property type="entry name" value="ATP-grasp_4"/>
    <property type="match status" value="1"/>
</dbReference>
<evidence type="ECO:0000313" key="6">
    <source>
        <dbReference type="EMBL" id="ARF13534.1"/>
    </source>
</evidence>
<evidence type="ECO:0000256" key="1">
    <source>
        <dbReference type="ARBA" id="ARBA00022598"/>
    </source>
</evidence>
<keyword evidence="3 4" id="KW-0067">ATP-binding</keyword>
<dbReference type="Pfam" id="PF18130">
    <property type="entry name" value="ATPgrasp_N"/>
    <property type="match status" value="1"/>
</dbReference>
<keyword evidence="1" id="KW-0436">Ligase</keyword>
<dbReference type="InterPro" id="IPR052032">
    <property type="entry name" value="ATP-dep_AA_Ligase"/>
</dbReference>
<organism evidence="6 7">
    <name type="scientific">Sporosarcina ureae</name>
    <dbReference type="NCBI Taxonomy" id="1571"/>
    <lineage>
        <taxon>Bacteria</taxon>
        <taxon>Bacillati</taxon>
        <taxon>Bacillota</taxon>
        <taxon>Bacilli</taxon>
        <taxon>Bacillales</taxon>
        <taxon>Caryophanaceae</taxon>
        <taxon>Sporosarcina</taxon>
    </lineage>
</organism>
<proteinExistence type="predicted"/>
<evidence type="ECO:0000313" key="7">
    <source>
        <dbReference type="Proteomes" id="UP000192486"/>
    </source>
</evidence>
<dbReference type="Gene3D" id="3.30.470.20">
    <property type="entry name" value="ATP-grasp fold, B domain"/>
    <property type="match status" value="1"/>
</dbReference>
<accession>A0ABM6JTW7</accession>
<name>A0ABM6JTW7_SPOUR</name>
<dbReference type="SUPFAM" id="SSF56059">
    <property type="entry name" value="Glutathione synthetase ATP-binding domain-like"/>
    <property type="match status" value="1"/>
</dbReference>
<feature type="domain" description="ATP-grasp" evidence="5">
    <location>
        <begin position="116"/>
        <end position="309"/>
    </location>
</feature>
<reference evidence="6 7" key="1">
    <citation type="submission" date="2016-04" db="EMBL/GenBank/DDBJ databases">
        <title>Comparative Genomics and Epigenetics of Sporosarcina ureae.</title>
        <authorList>
            <person name="Oliver A.S."/>
            <person name="Cooper K.K."/>
        </authorList>
    </citation>
    <scope>NUCLEOTIDE SEQUENCE [LARGE SCALE GENOMIC DNA]</scope>
    <source>
        <strain evidence="6 7">S204</strain>
    </source>
</reference>
<evidence type="ECO:0000259" key="5">
    <source>
        <dbReference type="PROSITE" id="PS50975"/>
    </source>
</evidence>
<dbReference type="PANTHER" id="PTHR43585:SF2">
    <property type="entry name" value="ATP-GRASP ENZYME FSQD"/>
    <property type="match status" value="1"/>
</dbReference>
<dbReference type="Proteomes" id="UP000192486">
    <property type="component" value="Chromosome"/>
</dbReference>
<evidence type="ECO:0000256" key="3">
    <source>
        <dbReference type="ARBA" id="ARBA00022840"/>
    </source>
</evidence>
<keyword evidence="2 4" id="KW-0547">Nucleotide-binding</keyword>
<dbReference type="RefSeq" id="WP_083065526.1">
    <property type="nucleotide sequence ID" value="NZ_CP015108.1"/>
</dbReference>
<dbReference type="Gene3D" id="3.40.50.20">
    <property type="match status" value="1"/>
</dbReference>
<dbReference type="Pfam" id="PF18603">
    <property type="entry name" value="LAL_C2"/>
    <property type="match status" value="1"/>
</dbReference>